<feature type="compositionally biased region" description="Polar residues" evidence="1">
    <location>
        <begin position="377"/>
        <end position="387"/>
    </location>
</feature>
<feature type="transmembrane region" description="Helical" evidence="2">
    <location>
        <begin position="165"/>
        <end position="187"/>
    </location>
</feature>
<gene>
    <name evidence="3" type="ORF">SCAR479_12878</name>
</gene>
<feature type="compositionally biased region" description="Basic and acidic residues" evidence="1">
    <location>
        <begin position="462"/>
        <end position="475"/>
    </location>
</feature>
<sequence>MTFYATAKTMTRALGKDQSLLSSDDEETGLVYGSVEKSGYEQKRRKRPSIILATLCILFIASGGGIALAVILILDPVEVQGACLSRDFVLYAALLSLLYIGLHIRAASRDYIKTQPGPPHVYGNYMHASAILIARLSLFVWVCALISTAVMIARAFPLGGLAGKLPILNLLICIGALPSFIIISCTIERHQKPFATTGLSRPSLLTCRVSAFADDLVADQSMSRRESVHWTGQRGGTAVSKASTGNVQSIRSDPTYFIRKPIVPGERYVREGRNPAMNIFAGKEPLVFAPGSLDKPKKAAHLFRPSSPPQPVYYPGGWRREWNSLSVQLPGLGTLTNSSSGDSTEALTCFSSHYSKASKDSSGTSAPSSFAGKYKATTHSTTANPAQKSRPLISRHATEPYLAVKSLSSVLRERENTTAYSPATVFECDFDLPDLQKPAFALLRNAQQAQQAQQSTYADTKTPSDKDSRYIPRNS</sequence>
<feature type="transmembrane region" description="Helical" evidence="2">
    <location>
        <begin position="128"/>
        <end position="153"/>
    </location>
</feature>
<comment type="caution">
    <text evidence="3">The sequence shown here is derived from an EMBL/GenBank/DDBJ whole genome shotgun (WGS) entry which is preliminary data.</text>
</comment>
<name>A0ABR2X9F0_9PEZI</name>
<feature type="transmembrane region" description="Helical" evidence="2">
    <location>
        <begin position="88"/>
        <end position="107"/>
    </location>
</feature>
<protein>
    <submittedName>
        <fullName evidence="3">Uncharacterized protein</fullName>
    </submittedName>
</protein>
<keyword evidence="2" id="KW-1133">Transmembrane helix</keyword>
<keyword evidence="4" id="KW-1185">Reference proteome</keyword>
<evidence type="ECO:0000313" key="4">
    <source>
        <dbReference type="Proteomes" id="UP001465668"/>
    </source>
</evidence>
<evidence type="ECO:0000313" key="3">
    <source>
        <dbReference type="EMBL" id="KAK9770408.1"/>
    </source>
</evidence>
<keyword evidence="2" id="KW-0472">Membrane</keyword>
<feature type="region of interest" description="Disordered" evidence="1">
    <location>
        <begin position="356"/>
        <end position="394"/>
    </location>
</feature>
<organism evidence="3 4">
    <name type="scientific">Seiridium cardinale</name>
    <dbReference type="NCBI Taxonomy" id="138064"/>
    <lineage>
        <taxon>Eukaryota</taxon>
        <taxon>Fungi</taxon>
        <taxon>Dikarya</taxon>
        <taxon>Ascomycota</taxon>
        <taxon>Pezizomycotina</taxon>
        <taxon>Sordariomycetes</taxon>
        <taxon>Xylariomycetidae</taxon>
        <taxon>Amphisphaeriales</taxon>
        <taxon>Sporocadaceae</taxon>
        <taxon>Seiridium</taxon>
    </lineage>
</organism>
<accession>A0ABR2X9F0</accession>
<evidence type="ECO:0000256" key="2">
    <source>
        <dbReference type="SAM" id="Phobius"/>
    </source>
</evidence>
<dbReference type="EMBL" id="JARVKM010000093">
    <property type="protein sequence ID" value="KAK9770408.1"/>
    <property type="molecule type" value="Genomic_DNA"/>
</dbReference>
<feature type="transmembrane region" description="Helical" evidence="2">
    <location>
        <begin position="50"/>
        <end position="73"/>
    </location>
</feature>
<feature type="region of interest" description="Disordered" evidence="1">
    <location>
        <begin position="446"/>
        <end position="475"/>
    </location>
</feature>
<keyword evidence="2" id="KW-0812">Transmembrane</keyword>
<proteinExistence type="predicted"/>
<evidence type="ECO:0000256" key="1">
    <source>
        <dbReference type="SAM" id="MobiDB-lite"/>
    </source>
</evidence>
<dbReference type="Proteomes" id="UP001465668">
    <property type="component" value="Unassembled WGS sequence"/>
</dbReference>
<reference evidence="3 4" key="1">
    <citation type="submission" date="2024-02" db="EMBL/GenBank/DDBJ databases">
        <title>First draft genome assembly of two strains of Seiridium cardinale.</title>
        <authorList>
            <person name="Emiliani G."/>
            <person name="Scali E."/>
        </authorList>
    </citation>
    <scope>NUCLEOTIDE SEQUENCE [LARGE SCALE GENOMIC DNA]</scope>
    <source>
        <strain evidence="3 4">BM-138-000479</strain>
    </source>
</reference>